<feature type="compositionally biased region" description="Low complexity" evidence="1">
    <location>
        <begin position="13"/>
        <end position="30"/>
    </location>
</feature>
<sequence length="116" mass="13115">MVEAVAARSILRSASTSVKSSVSRISSGAKPSSTGATHSPFRIRTQKPQSRRIFRQKKIEESEGSGENENLMLWNKDKELKNMNFEVDHKVEKSMAAVQYEKLEAVNYHLLHINNL</sequence>
<evidence type="ECO:0000313" key="3">
    <source>
        <dbReference type="Proteomes" id="UP001157418"/>
    </source>
</evidence>
<reference evidence="2 3" key="1">
    <citation type="submission" date="2022-01" db="EMBL/GenBank/DDBJ databases">
        <authorList>
            <person name="Xiong W."/>
            <person name="Schranz E."/>
        </authorList>
    </citation>
    <scope>NUCLEOTIDE SEQUENCE [LARGE SCALE GENOMIC DNA]</scope>
</reference>
<name>A0AAU9NQG3_9ASTR</name>
<gene>
    <name evidence="2" type="ORF">LVIROSA_LOCUS26311</name>
</gene>
<dbReference type="Proteomes" id="UP001157418">
    <property type="component" value="Unassembled WGS sequence"/>
</dbReference>
<protein>
    <submittedName>
        <fullName evidence="2">Uncharacterized protein</fullName>
    </submittedName>
</protein>
<accession>A0AAU9NQG3</accession>
<dbReference type="AlphaFoldDB" id="A0AAU9NQG3"/>
<comment type="caution">
    <text evidence="2">The sequence shown here is derived from an EMBL/GenBank/DDBJ whole genome shotgun (WGS) entry which is preliminary data.</text>
</comment>
<keyword evidence="3" id="KW-1185">Reference proteome</keyword>
<proteinExistence type="predicted"/>
<organism evidence="2 3">
    <name type="scientific">Lactuca virosa</name>
    <dbReference type="NCBI Taxonomy" id="75947"/>
    <lineage>
        <taxon>Eukaryota</taxon>
        <taxon>Viridiplantae</taxon>
        <taxon>Streptophyta</taxon>
        <taxon>Embryophyta</taxon>
        <taxon>Tracheophyta</taxon>
        <taxon>Spermatophyta</taxon>
        <taxon>Magnoliopsida</taxon>
        <taxon>eudicotyledons</taxon>
        <taxon>Gunneridae</taxon>
        <taxon>Pentapetalae</taxon>
        <taxon>asterids</taxon>
        <taxon>campanulids</taxon>
        <taxon>Asterales</taxon>
        <taxon>Asteraceae</taxon>
        <taxon>Cichorioideae</taxon>
        <taxon>Cichorieae</taxon>
        <taxon>Lactucinae</taxon>
        <taxon>Lactuca</taxon>
    </lineage>
</organism>
<evidence type="ECO:0000313" key="2">
    <source>
        <dbReference type="EMBL" id="CAH1440156.1"/>
    </source>
</evidence>
<evidence type="ECO:0000256" key="1">
    <source>
        <dbReference type="SAM" id="MobiDB-lite"/>
    </source>
</evidence>
<feature type="region of interest" description="Disordered" evidence="1">
    <location>
        <begin position="13"/>
        <end position="67"/>
    </location>
</feature>
<dbReference type="EMBL" id="CAKMRJ010005412">
    <property type="protein sequence ID" value="CAH1440156.1"/>
    <property type="molecule type" value="Genomic_DNA"/>
</dbReference>